<reference evidence="2" key="1">
    <citation type="submission" date="2014-09" db="EMBL/GenBank/DDBJ databases">
        <authorList>
            <person name="Magalhaes I.L.F."/>
            <person name="Oliveira U."/>
            <person name="Santos F.R."/>
            <person name="Vidigal T.H.D.A."/>
            <person name="Brescovit A.D."/>
            <person name="Santos A.J."/>
        </authorList>
    </citation>
    <scope>NUCLEOTIDE SEQUENCE</scope>
    <source>
        <tissue evidence="2">Shoot tissue taken approximately 20 cm above the soil surface</tissue>
    </source>
</reference>
<name>A0A0A9B4F2_ARUDO</name>
<keyword evidence="1" id="KW-0472">Membrane</keyword>
<feature type="transmembrane region" description="Helical" evidence="1">
    <location>
        <begin position="12"/>
        <end position="31"/>
    </location>
</feature>
<dbReference type="EMBL" id="GBRH01243718">
    <property type="protein sequence ID" value="JAD54177.1"/>
    <property type="molecule type" value="Transcribed_RNA"/>
</dbReference>
<evidence type="ECO:0000256" key="1">
    <source>
        <dbReference type="SAM" id="Phobius"/>
    </source>
</evidence>
<protein>
    <submittedName>
        <fullName evidence="2">Uncharacterized protein</fullName>
    </submittedName>
</protein>
<keyword evidence="1" id="KW-0812">Transmembrane</keyword>
<dbReference type="AlphaFoldDB" id="A0A0A9B4F2"/>
<keyword evidence="1" id="KW-1133">Transmembrane helix</keyword>
<sequence>MFVQLLCADGSTYLLNFAVFCAIILLLMALHNFDEPVGQRIIFIFCRSILCTFIPRSY</sequence>
<accession>A0A0A9B4F2</accession>
<evidence type="ECO:0000313" key="2">
    <source>
        <dbReference type="EMBL" id="JAD54177.1"/>
    </source>
</evidence>
<reference evidence="2" key="2">
    <citation type="journal article" date="2015" name="Data Brief">
        <title>Shoot transcriptome of the giant reed, Arundo donax.</title>
        <authorList>
            <person name="Barrero R.A."/>
            <person name="Guerrero F.D."/>
            <person name="Moolhuijzen P."/>
            <person name="Goolsby J.A."/>
            <person name="Tidwell J."/>
            <person name="Bellgard S.E."/>
            <person name="Bellgard M.I."/>
        </authorList>
    </citation>
    <scope>NUCLEOTIDE SEQUENCE</scope>
    <source>
        <tissue evidence="2">Shoot tissue taken approximately 20 cm above the soil surface</tissue>
    </source>
</reference>
<organism evidence="2">
    <name type="scientific">Arundo donax</name>
    <name type="common">Giant reed</name>
    <name type="synonym">Donax arundinaceus</name>
    <dbReference type="NCBI Taxonomy" id="35708"/>
    <lineage>
        <taxon>Eukaryota</taxon>
        <taxon>Viridiplantae</taxon>
        <taxon>Streptophyta</taxon>
        <taxon>Embryophyta</taxon>
        <taxon>Tracheophyta</taxon>
        <taxon>Spermatophyta</taxon>
        <taxon>Magnoliopsida</taxon>
        <taxon>Liliopsida</taxon>
        <taxon>Poales</taxon>
        <taxon>Poaceae</taxon>
        <taxon>PACMAD clade</taxon>
        <taxon>Arundinoideae</taxon>
        <taxon>Arundineae</taxon>
        <taxon>Arundo</taxon>
    </lineage>
</organism>
<proteinExistence type="predicted"/>